<protein>
    <submittedName>
        <fullName evidence="2">Uncharacterized protein</fullName>
    </submittedName>
</protein>
<comment type="caution">
    <text evidence="2">The sequence shown here is derived from an EMBL/GenBank/DDBJ whole genome shotgun (WGS) entry which is preliminary data.</text>
</comment>
<accession>A0A438EM50</accession>
<evidence type="ECO:0000313" key="4">
    <source>
        <dbReference type="Proteomes" id="UP000288805"/>
    </source>
</evidence>
<feature type="compositionally biased region" description="Polar residues" evidence="1">
    <location>
        <begin position="58"/>
        <end position="88"/>
    </location>
</feature>
<evidence type="ECO:0000313" key="3">
    <source>
        <dbReference type="EMBL" id="RVX12968.1"/>
    </source>
</evidence>
<dbReference type="AlphaFoldDB" id="A0A438EM50"/>
<evidence type="ECO:0000313" key="2">
    <source>
        <dbReference type="EMBL" id="RVW48695.1"/>
    </source>
</evidence>
<dbReference type="EMBL" id="QGNW01000026">
    <property type="protein sequence ID" value="RVX12968.1"/>
    <property type="molecule type" value="Genomic_DNA"/>
</dbReference>
<gene>
    <name evidence="3" type="ORF">CK203_010002</name>
    <name evidence="2" type="ORF">CK203_102103</name>
</gene>
<dbReference type="Proteomes" id="UP000288805">
    <property type="component" value="Unassembled WGS sequence"/>
</dbReference>
<sequence length="88" mass="10000">MYMVGAASFLSLRGSCLSHQRHHPNTKTESTKRHRKYPDTPDEYHLKNDHETLPPNQPFNNHANQLTAGGEAQQKSSLCSVKQENVEE</sequence>
<evidence type="ECO:0000256" key="1">
    <source>
        <dbReference type="SAM" id="MobiDB-lite"/>
    </source>
</evidence>
<feature type="compositionally biased region" description="Basic and acidic residues" evidence="1">
    <location>
        <begin position="37"/>
        <end position="52"/>
    </location>
</feature>
<proteinExistence type="predicted"/>
<name>A0A438EM50_VITVI</name>
<dbReference type="EMBL" id="QGNW01001245">
    <property type="protein sequence ID" value="RVW48695.1"/>
    <property type="molecule type" value="Genomic_DNA"/>
</dbReference>
<organism evidence="2 4">
    <name type="scientific">Vitis vinifera</name>
    <name type="common">Grape</name>
    <dbReference type="NCBI Taxonomy" id="29760"/>
    <lineage>
        <taxon>Eukaryota</taxon>
        <taxon>Viridiplantae</taxon>
        <taxon>Streptophyta</taxon>
        <taxon>Embryophyta</taxon>
        <taxon>Tracheophyta</taxon>
        <taxon>Spermatophyta</taxon>
        <taxon>Magnoliopsida</taxon>
        <taxon>eudicotyledons</taxon>
        <taxon>Gunneridae</taxon>
        <taxon>Pentapetalae</taxon>
        <taxon>rosids</taxon>
        <taxon>Vitales</taxon>
        <taxon>Vitaceae</taxon>
        <taxon>Viteae</taxon>
        <taxon>Vitis</taxon>
    </lineage>
</organism>
<reference evidence="2 4" key="1">
    <citation type="journal article" date="2018" name="PLoS Genet.">
        <title>Population sequencing reveals clonal diversity and ancestral inbreeding in the grapevine cultivar Chardonnay.</title>
        <authorList>
            <person name="Roach M.J."/>
            <person name="Johnson D.L."/>
            <person name="Bohlmann J."/>
            <person name="van Vuuren H.J."/>
            <person name="Jones S.J."/>
            <person name="Pretorius I.S."/>
            <person name="Schmidt S.A."/>
            <person name="Borneman A.R."/>
        </authorList>
    </citation>
    <scope>NUCLEOTIDE SEQUENCE [LARGE SCALE GENOMIC DNA]</scope>
    <source>
        <strain evidence="4">cv. Chardonnay</strain>
        <strain evidence="2">I10V1</strain>
        <tissue evidence="2">Leaf</tissue>
    </source>
</reference>
<feature type="region of interest" description="Disordered" evidence="1">
    <location>
        <begin position="14"/>
        <end position="88"/>
    </location>
</feature>